<organism evidence="2 3">
    <name type="scientific">Bacillus cereus HuA3-9</name>
    <dbReference type="NCBI Taxonomy" id="1053205"/>
    <lineage>
        <taxon>Bacteria</taxon>
        <taxon>Bacillati</taxon>
        <taxon>Bacillota</taxon>
        <taxon>Bacilli</taxon>
        <taxon>Bacillales</taxon>
        <taxon>Bacillaceae</taxon>
        <taxon>Bacillus</taxon>
        <taxon>Bacillus cereus group</taxon>
    </lineage>
</organism>
<evidence type="ECO:0000313" key="3">
    <source>
        <dbReference type="Proteomes" id="UP000014003"/>
    </source>
</evidence>
<dbReference type="Pfam" id="PF13304">
    <property type="entry name" value="AAA_21"/>
    <property type="match status" value="1"/>
</dbReference>
<dbReference type="SUPFAM" id="SSF52540">
    <property type="entry name" value="P-loop containing nucleoside triphosphate hydrolases"/>
    <property type="match status" value="1"/>
</dbReference>
<feature type="domain" description="ATPase AAA-type core" evidence="1">
    <location>
        <begin position="32"/>
        <end position="365"/>
    </location>
</feature>
<reference evidence="2 3" key="1">
    <citation type="submission" date="2012-12" db="EMBL/GenBank/DDBJ databases">
        <title>The Genome Sequence of Bacillus cereus HuA3-9.</title>
        <authorList>
            <consortium name="The Broad Institute Genome Sequencing Platform"/>
            <consortium name="The Broad Institute Genome Sequencing Center for Infectious Disease"/>
            <person name="Feldgarden M."/>
            <person name="Van der Auwera G.A."/>
            <person name="Mahillon J."/>
            <person name="Duprez V."/>
            <person name="Timmery S."/>
            <person name="Mattelet C."/>
            <person name="Dierick K."/>
            <person name="Sun M."/>
            <person name="Yu Z."/>
            <person name="Zhu L."/>
            <person name="Hu X."/>
            <person name="Shank E.B."/>
            <person name="Swiecicka I."/>
            <person name="Hansen B.M."/>
            <person name="Andrup L."/>
            <person name="Walker B."/>
            <person name="Young S.K."/>
            <person name="Zeng Q."/>
            <person name="Gargeya S."/>
            <person name="Fitzgerald M."/>
            <person name="Haas B."/>
            <person name="Abouelleil A."/>
            <person name="Alvarado L."/>
            <person name="Arachchi H.M."/>
            <person name="Berlin A.M."/>
            <person name="Chapman S.B."/>
            <person name="Dewar J."/>
            <person name="Goldberg J."/>
            <person name="Griggs A."/>
            <person name="Gujja S."/>
            <person name="Hansen M."/>
            <person name="Howarth C."/>
            <person name="Imamovic A."/>
            <person name="Larimer J."/>
            <person name="McCowan C."/>
            <person name="Murphy C."/>
            <person name="Neiman D."/>
            <person name="Pearson M."/>
            <person name="Priest M."/>
            <person name="Roberts A."/>
            <person name="Saif S."/>
            <person name="Shea T."/>
            <person name="Sisk P."/>
            <person name="Sykes S."/>
            <person name="Wortman J."/>
            <person name="Nusbaum C."/>
            <person name="Birren B."/>
        </authorList>
    </citation>
    <scope>NUCLEOTIDE SEQUENCE [LARGE SCALE GENOMIC DNA]</scope>
    <source>
        <strain evidence="2 3">HuA3-9</strain>
    </source>
</reference>
<dbReference type="PANTHER" id="PTHR43581:SF4">
    <property type="entry name" value="ATP_GTP PHOSPHATASE"/>
    <property type="match status" value="1"/>
</dbReference>
<name>R8CMG1_BACCE</name>
<dbReference type="AlphaFoldDB" id="R8CMG1"/>
<dbReference type="PANTHER" id="PTHR43581">
    <property type="entry name" value="ATP/GTP PHOSPHATASE"/>
    <property type="match status" value="1"/>
</dbReference>
<dbReference type="GO" id="GO:0005524">
    <property type="term" value="F:ATP binding"/>
    <property type="evidence" value="ECO:0007669"/>
    <property type="project" value="InterPro"/>
</dbReference>
<dbReference type="PATRIC" id="fig|1053205.3.peg.4842"/>
<dbReference type="InterPro" id="IPR003959">
    <property type="entry name" value="ATPase_AAA_core"/>
</dbReference>
<dbReference type="InterPro" id="IPR051396">
    <property type="entry name" value="Bact_Antivir_Def_Nuclease"/>
</dbReference>
<proteinExistence type="predicted"/>
<dbReference type="Proteomes" id="UP000014003">
    <property type="component" value="Unassembled WGS sequence"/>
</dbReference>
<sequence length="637" mass="75133">MNYYIKELSLDYENFRGYIFNEEWMLRNLSKINIFVGSNNSGKSNFLRNIVLDKNGLFVPSAINLENYNELTKRFKKELETIIKHHSIIDYGDFIEKSQESLSELKFLSVNEDYQNPFRNMLEQLKNINTVLIVTTNESSPFFDGYQLNNQLRKLGKTFSTYLEDWIKEGNSISKSEIPRKYNFKKVYIPTLRGLRVYKVKDGEDKETRHVDLYERRTKVDYFNKENHEFEIFTGLNLYEEVKSLLLGSLRKRQLIREFEKFLGNSFFDGKEVSLIPSISSDVLHVKIGSEVERPIYNLGDGIQSIIIMTFPLFKYKDQNLLLFIEEPETFLHPGLQRTLLETFMKNEFGNHQYFLTTHSNHFLDITLDVEQISVFTFNKELEEGDSNEKLAKFVIENVNNEETSILELLGVKDSSVFLSNCTIWIEGITDRYYIRHYLNLYQKYIGQEKGGNYIEDLNFSFIEYSGGNITHWSFLDDEEDEIDEKYKSTSFIKISKKIFLISDKDGEEKGERQEKLAENLGDNYYCLNSREIENLISKEVLLRVIADYERTKVEELEFQKEDFTEEDYKDEYLGAFIQNQLINKKRRGNYNSSSGTISSKLNFSKKVIKYTNKYEDLTAEVQQLCEKIYTFIQKNN</sequence>
<evidence type="ECO:0000313" key="2">
    <source>
        <dbReference type="EMBL" id="EOO12776.1"/>
    </source>
</evidence>
<gene>
    <name evidence="2" type="ORF">IGA_04790</name>
</gene>
<dbReference type="Gene3D" id="3.40.50.300">
    <property type="entry name" value="P-loop containing nucleotide triphosphate hydrolases"/>
    <property type="match status" value="1"/>
</dbReference>
<dbReference type="EMBL" id="AHDZ01000047">
    <property type="protein sequence ID" value="EOO12776.1"/>
    <property type="molecule type" value="Genomic_DNA"/>
</dbReference>
<dbReference type="RefSeq" id="WP_016096805.1">
    <property type="nucleotide sequence ID" value="NZ_KB976148.1"/>
</dbReference>
<dbReference type="InterPro" id="IPR027417">
    <property type="entry name" value="P-loop_NTPase"/>
</dbReference>
<dbReference type="GO" id="GO:0016887">
    <property type="term" value="F:ATP hydrolysis activity"/>
    <property type="evidence" value="ECO:0007669"/>
    <property type="project" value="InterPro"/>
</dbReference>
<dbReference type="HOGENOM" id="CLU_028862_0_0_9"/>
<protein>
    <recommendedName>
        <fullName evidence="1">ATPase AAA-type core domain-containing protein</fullName>
    </recommendedName>
</protein>
<evidence type="ECO:0000259" key="1">
    <source>
        <dbReference type="Pfam" id="PF13304"/>
    </source>
</evidence>
<comment type="caution">
    <text evidence="2">The sequence shown here is derived from an EMBL/GenBank/DDBJ whole genome shotgun (WGS) entry which is preliminary data.</text>
</comment>
<accession>R8CMG1</accession>